<proteinExistence type="inferred from homology"/>
<dbReference type="InterPro" id="IPR016163">
    <property type="entry name" value="Ald_DH_C"/>
</dbReference>
<keyword evidence="2" id="KW-0560">Oxidoreductase</keyword>
<dbReference type="InterPro" id="IPR016162">
    <property type="entry name" value="Ald_DH_N"/>
</dbReference>
<comment type="similarity">
    <text evidence="1">Belongs to the aldehyde dehydrogenase family.</text>
</comment>
<dbReference type="eggNOG" id="COG1012">
    <property type="taxonomic scope" value="Bacteria"/>
</dbReference>
<evidence type="ECO:0000313" key="4">
    <source>
        <dbReference type="EMBL" id="EHJ59479.1"/>
    </source>
</evidence>
<evidence type="ECO:0000256" key="2">
    <source>
        <dbReference type="ARBA" id="ARBA00023002"/>
    </source>
</evidence>
<dbReference type="Gene3D" id="3.40.309.10">
    <property type="entry name" value="Aldehyde Dehydrogenase, Chain A, domain 2"/>
    <property type="match status" value="1"/>
</dbReference>
<sequence length="89" mass="9587">MKYSDIEQALVWANDNPNGLGGSIWSSDSDVANELALRLEAGTIWINRHGLIQPNAPFGGIKQSGVGVEFGIEGLNQNMNIKTVLSYPS</sequence>
<dbReference type="InterPro" id="IPR016161">
    <property type="entry name" value="Ald_DH/histidinol_DH"/>
</dbReference>
<accession>G6EHJ0</accession>
<protein>
    <submittedName>
        <fullName evidence="4">Aldehyde dehydrogenase</fullName>
    </submittedName>
</protein>
<dbReference type="Proteomes" id="UP000004030">
    <property type="component" value="Unassembled WGS sequence"/>
</dbReference>
<feature type="domain" description="Aldehyde dehydrogenase" evidence="3">
    <location>
        <begin position="1"/>
        <end position="84"/>
    </location>
</feature>
<evidence type="ECO:0000256" key="1">
    <source>
        <dbReference type="ARBA" id="ARBA00009986"/>
    </source>
</evidence>
<comment type="caution">
    <text evidence="4">The sequence shown here is derived from an EMBL/GenBank/DDBJ whole genome shotgun (WGS) entry which is preliminary data.</text>
</comment>
<dbReference type="PATRIC" id="fig|1088721.3.peg.3754"/>
<dbReference type="Pfam" id="PF00171">
    <property type="entry name" value="Aldedh"/>
    <property type="match status" value="1"/>
</dbReference>
<dbReference type="InterPro" id="IPR015590">
    <property type="entry name" value="Aldehyde_DH_dom"/>
</dbReference>
<dbReference type="EMBL" id="AGFM01000058">
    <property type="protein sequence ID" value="EHJ59479.1"/>
    <property type="molecule type" value="Genomic_DNA"/>
</dbReference>
<dbReference type="GO" id="GO:0016620">
    <property type="term" value="F:oxidoreductase activity, acting on the aldehyde or oxo group of donors, NAD or NADP as acceptor"/>
    <property type="evidence" value="ECO:0007669"/>
    <property type="project" value="InterPro"/>
</dbReference>
<reference evidence="4 5" key="1">
    <citation type="journal article" date="2012" name="J. Bacteriol.">
        <title>Genome sequence of benzo(a)pyrene-degrading bacterium Novosphingobium pentaromativorans US6-1.</title>
        <authorList>
            <person name="Luo Y.R."/>
            <person name="Kang S.G."/>
            <person name="Kim S.J."/>
            <person name="Kim M.R."/>
            <person name="Li N."/>
            <person name="Lee J.H."/>
            <person name="Kwon K.K."/>
        </authorList>
    </citation>
    <scope>NUCLEOTIDE SEQUENCE [LARGE SCALE GENOMIC DNA]</scope>
    <source>
        <strain evidence="4 5">US6-1</strain>
    </source>
</reference>
<evidence type="ECO:0000313" key="5">
    <source>
        <dbReference type="Proteomes" id="UP000004030"/>
    </source>
</evidence>
<gene>
    <name evidence="4" type="ORF">NSU_3811</name>
</gene>
<dbReference type="SUPFAM" id="SSF53720">
    <property type="entry name" value="ALDH-like"/>
    <property type="match status" value="1"/>
</dbReference>
<dbReference type="Gene3D" id="3.40.605.10">
    <property type="entry name" value="Aldehyde Dehydrogenase, Chain A, domain 1"/>
    <property type="match status" value="1"/>
</dbReference>
<dbReference type="AlphaFoldDB" id="G6EHJ0"/>
<dbReference type="PANTHER" id="PTHR42804">
    <property type="entry name" value="ALDEHYDE DEHYDROGENASE"/>
    <property type="match status" value="1"/>
</dbReference>
<dbReference type="PANTHER" id="PTHR42804:SF1">
    <property type="entry name" value="ALDEHYDE DEHYDROGENASE-RELATED"/>
    <property type="match status" value="1"/>
</dbReference>
<organism evidence="4 5">
    <name type="scientific">Novosphingobium pentaromativorans US6-1</name>
    <dbReference type="NCBI Taxonomy" id="1088721"/>
    <lineage>
        <taxon>Bacteria</taxon>
        <taxon>Pseudomonadati</taxon>
        <taxon>Pseudomonadota</taxon>
        <taxon>Alphaproteobacteria</taxon>
        <taxon>Sphingomonadales</taxon>
        <taxon>Sphingomonadaceae</taxon>
        <taxon>Novosphingobium</taxon>
    </lineage>
</organism>
<evidence type="ECO:0000259" key="3">
    <source>
        <dbReference type="Pfam" id="PF00171"/>
    </source>
</evidence>
<keyword evidence="5" id="KW-1185">Reference proteome</keyword>
<name>G6EHJ0_9SPHN</name>